<dbReference type="InterPro" id="IPR029058">
    <property type="entry name" value="AB_hydrolase_fold"/>
</dbReference>
<evidence type="ECO:0000313" key="2">
    <source>
        <dbReference type="EMBL" id="CAB4710372.1"/>
    </source>
</evidence>
<dbReference type="Gene3D" id="3.40.50.1820">
    <property type="entry name" value="alpha/beta hydrolase"/>
    <property type="match status" value="1"/>
</dbReference>
<feature type="domain" description="AB hydrolase-1" evidence="1">
    <location>
        <begin position="28"/>
        <end position="186"/>
    </location>
</feature>
<dbReference type="Pfam" id="PF12697">
    <property type="entry name" value="Abhydrolase_6"/>
    <property type="match status" value="1"/>
</dbReference>
<dbReference type="AlphaFoldDB" id="A0A6J6QIK0"/>
<accession>A0A6J6QIK0</accession>
<dbReference type="SUPFAM" id="SSF53474">
    <property type="entry name" value="alpha/beta-Hydrolases"/>
    <property type="match status" value="1"/>
</dbReference>
<name>A0A6J6QIK0_9ZZZZ</name>
<dbReference type="InterPro" id="IPR000073">
    <property type="entry name" value="AB_hydrolase_1"/>
</dbReference>
<protein>
    <submittedName>
        <fullName evidence="2">Unannotated protein</fullName>
    </submittedName>
</protein>
<dbReference type="EMBL" id="CAEZXR010000161">
    <property type="protein sequence ID" value="CAB4710372.1"/>
    <property type="molecule type" value="Genomic_DNA"/>
</dbReference>
<organism evidence="2">
    <name type="scientific">freshwater metagenome</name>
    <dbReference type="NCBI Taxonomy" id="449393"/>
    <lineage>
        <taxon>unclassified sequences</taxon>
        <taxon>metagenomes</taxon>
        <taxon>ecological metagenomes</taxon>
    </lineage>
</organism>
<proteinExistence type="predicted"/>
<evidence type="ECO:0000259" key="1">
    <source>
        <dbReference type="Pfam" id="PF12697"/>
    </source>
</evidence>
<gene>
    <name evidence="2" type="ORF">UFOPK2579_01420</name>
</gene>
<reference evidence="2" key="1">
    <citation type="submission" date="2020-05" db="EMBL/GenBank/DDBJ databases">
        <authorList>
            <person name="Chiriac C."/>
            <person name="Salcher M."/>
            <person name="Ghai R."/>
            <person name="Kavagutti S V."/>
        </authorList>
    </citation>
    <scope>NUCLEOTIDE SEQUENCE</scope>
</reference>
<sequence length="212" mass="23075">MRPDDLPETTLRGDELTRLDVEGARALVLCLHGGKQSSQQPVDSRSASWRRMAALQRSITPEAHGAGVGTWLLRYQVRGWNGGAPLSDARRALDHVRRELGDLPVVLLGHSMGARTAAYVADDPSVVGVVGLAPWWQPDDPVFALRGKAVRAAHGSTDKITSARMTRAYLQRADAVASSTDFTDMGRVGHYMFRRVPAWNAYAASTCLSLLD</sequence>